<comment type="similarity">
    <text evidence="9">Belongs to the GSP H family.</text>
</comment>
<evidence type="ECO:0000313" key="14">
    <source>
        <dbReference type="Proteomes" id="UP001549251"/>
    </source>
</evidence>
<evidence type="ECO:0000256" key="6">
    <source>
        <dbReference type="ARBA" id="ARBA00022692"/>
    </source>
</evidence>
<evidence type="ECO:0000256" key="10">
    <source>
        <dbReference type="ARBA" id="ARBA00030775"/>
    </source>
</evidence>
<dbReference type="Pfam" id="PF07963">
    <property type="entry name" value="N_methyl"/>
    <property type="match status" value="1"/>
</dbReference>
<keyword evidence="5" id="KW-0997">Cell inner membrane</keyword>
<evidence type="ECO:0000256" key="1">
    <source>
        <dbReference type="ARBA" id="ARBA00004377"/>
    </source>
</evidence>
<keyword evidence="14" id="KW-1185">Reference proteome</keyword>
<dbReference type="NCBIfam" id="TIGR02532">
    <property type="entry name" value="IV_pilin_GFxxxE"/>
    <property type="match status" value="1"/>
</dbReference>
<feature type="transmembrane region" description="Helical" evidence="11">
    <location>
        <begin position="42"/>
        <end position="65"/>
    </location>
</feature>
<evidence type="ECO:0000256" key="2">
    <source>
        <dbReference type="ARBA" id="ARBA00021549"/>
    </source>
</evidence>
<keyword evidence="7 11" id="KW-1133">Transmembrane helix</keyword>
<evidence type="ECO:0000256" key="8">
    <source>
        <dbReference type="ARBA" id="ARBA00023136"/>
    </source>
</evidence>
<dbReference type="InterPro" id="IPR045584">
    <property type="entry name" value="Pilin-like"/>
</dbReference>
<evidence type="ECO:0000259" key="12">
    <source>
        <dbReference type="Pfam" id="PF12019"/>
    </source>
</evidence>
<keyword evidence="6 11" id="KW-0812">Transmembrane</keyword>
<reference evidence="13 14" key="1">
    <citation type="submission" date="2024-06" db="EMBL/GenBank/DDBJ databases">
        <title>Sorghum-associated microbial communities from plants grown in Nebraska, USA.</title>
        <authorList>
            <person name="Schachtman D."/>
        </authorList>
    </citation>
    <scope>NUCLEOTIDE SEQUENCE [LARGE SCALE GENOMIC DNA]</scope>
    <source>
        <strain evidence="13 14">1757</strain>
    </source>
</reference>
<gene>
    <name evidence="13" type="ORF">ABIE04_000513</name>
</gene>
<dbReference type="Pfam" id="PF12019">
    <property type="entry name" value="GspH"/>
    <property type="match status" value="1"/>
</dbReference>
<organism evidence="13 14">
    <name type="scientific">Rhodanobacter soli</name>
    <dbReference type="NCBI Taxonomy" id="590609"/>
    <lineage>
        <taxon>Bacteria</taxon>
        <taxon>Pseudomonadati</taxon>
        <taxon>Pseudomonadota</taxon>
        <taxon>Gammaproteobacteria</taxon>
        <taxon>Lysobacterales</taxon>
        <taxon>Rhodanobacteraceae</taxon>
        <taxon>Rhodanobacter</taxon>
    </lineage>
</organism>
<dbReference type="Proteomes" id="UP001549251">
    <property type="component" value="Unassembled WGS sequence"/>
</dbReference>
<evidence type="ECO:0000313" key="13">
    <source>
        <dbReference type="EMBL" id="MET4568186.1"/>
    </source>
</evidence>
<evidence type="ECO:0000256" key="3">
    <source>
        <dbReference type="ARBA" id="ARBA00022475"/>
    </source>
</evidence>
<evidence type="ECO:0000256" key="11">
    <source>
        <dbReference type="SAM" id="Phobius"/>
    </source>
</evidence>
<dbReference type="SUPFAM" id="SSF54523">
    <property type="entry name" value="Pili subunits"/>
    <property type="match status" value="1"/>
</dbReference>
<keyword evidence="8 11" id="KW-0472">Membrane</keyword>
<dbReference type="InterPro" id="IPR012902">
    <property type="entry name" value="N_methyl_site"/>
</dbReference>
<feature type="domain" description="General secretion pathway GspH" evidence="12">
    <location>
        <begin position="77"/>
        <end position="195"/>
    </location>
</feature>
<name>A0ABV2PT37_9GAMM</name>
<comment type="subcellular location">
    <subcellularLocation>
        <location evidence="1">Cell inner membrane</location>
        <topology evidence="1">Single-pass membrane protein</topology>
    </subcellularLocation>
</comment>
<dbReference type="Gene3D" id="3.55.40.10">
    <property type="entry name" value="minor pseudopilin epsh domain"/>
    <property type="match status" value="1"/>
</dbReference>
<sequence>MQVLSRQRGVSLIETRKPKNLGGRSLECGSVRVAARRRERGFTLVELLITMAVALVLIMIAVPSFKSLTLSNKLNTTANDIINAVHVARMEAVKRNANTQLCSNSASANTTTDALGTKCGTEVGAVYAMAGTTPSQVLAGTVGITGAVQLKGDVKAIRFGGQGLGQAVGTTSPYSGTVADICTSQMSTNNHRVITMTAGSILVSTPSSGACP</sequence>
<dbReference type="PROSITE" id="PS00409">
    <property type="entry name" value="PROKAR_NTER_METHYL"/>
    <property type="match status" value="1"/>
</dbReference>
<protein>
    <recommendedName>
        <fullName evidence="2">Type II secretion system protein H</fullName>
    </recommendedName>
    <alternativeName>
        <fullName evidence="10">General secretion pathway protein H</fullName>
    </alternativeName>
</protein>
<dbReference type="RefSeq" id="WP_354547025.1">
    <property type="nucleotide sequence ID" value="NZ_JBEPSD010000001.1"/>
</dbReference>
<keyword evidence="3" id="KW-1003">Cell membrane</keyword>
<proteinExistence type="inferred from homology"/>
<comment type="caution">
    <text evidence="13">The sequence shown here is derived from an EMBL/GenBank/DDBJ whole genome shotgun (WGS) entry which is preliminary data.</text>
</comment>
<dbReference type="InterPro" id="IPR022346">
    <property type="entry name" value="T2SS_GspH"/>
</dbReference>
<evidence type="ECO:0000256" key="5">
    <source>
        <dbReference type="ARBA" id="ARBA00022519"/>
    </source>
</evidence>
<evidence type="ECO:0000256" key="9">
    <source>
        <dbReference type="ARBA" id="ARBA00025772"/>
    </source>
</evidence>
<keyword evidence="4" id="KW-0488">Methylation</keyword>
<evidence type="ECO:0000256" key="4">
    <source>
        <dbReference type="ARBA" id="ARBA00022481"/>
    </source>
</evidence>
<accession>A0ABV2PT37</accession>
<dbReference type="EMBL" id="JBEPSD010000001">
    <property type="protein sequence ID" value="MET4568186.1"/>
    <property type="molecule type" value="Genomic_DNA"/>
</dbReference>
<evidence type="ECO:0000256" key="7">
    <source>
        <dbReference type="ARBA" id="ARBA00022989"/>
    </source>
</evidence>